<dbReference type="AlphaFoldDB" id="A0A840BV91"/>
<dbReference type="Pfam" id="PF00072">
    <property type="entry name" value="Response_reg"/>
    <property type="match status" value="1"/>
</dbReference>
<dbReference type="Gene3D" id="6.10.250.690">
    <property type="match status" value="1"/>
</dbReference>
<dbReference type="InterPro" id="IPR011006">
    <property type="entry name" value="CheY-like_superfamily"/>
</dbReference>
<dbReference type="GO" id="GO:0000156">
    <property type="term" value="F:phosphorelay response regulator activity"/>
    <property type="evidence" value="ECO:0007669"/>
    <property type="project" value="TreeGrafter"/>
</dbReference>
<dbReference type="InterPro" id="IPR001867">
    <property type="entry name" value="OmpR/PhoB-type_DNA-bd"/>
</dbReference>
<evidence type="ECO:0000313" key="12">
    <source>
        <dbReference type="EMBL" id="MBB4014247.1"/>
    </source>
</evidence>
<comment type="subcellular location">
    <subcellularLocation>
        <location evidence="1">Cytoplasm</location>
    </subcellularLocation>
</comment>
<dbReference type="SUPFAM" id="SSF52172">
    <property type="entry name" value="CheY-like"/>
    <property type="match status" value="1"/>
</dbReference>
<dbReference type="PANTHER" id="PTHR48111:SF35">
    <property type="entry name" value="TRANSCRIPTIONAL REGULATORY PROTEIN QSEB"/>
    <property type="match status" value="1"/>
</dbReference>
<dbReference type="PANTHER" id="PTHR48111">
    <property type="entry name" value="REGULATOR OF RPOS"/>
    <property type="match status" value="1"/>
</dbReference>
<dbReference type="Gene3D" id="3.40.50.2300">
    <property type="match status" value="1"/>
</dbReference>
<proteinExistence type="predicted"/>
<evidence type="ECO:0000256" key="5">
    <source>
        <dbReference type="ARBA" id="ARBA00023015"/>
    </source>
</evidence>
<evidence type="ECO:0000259" key="10">
    <source>
        <dbReference type="PROSITE" id="PS50110"/>
    </source>
</evidence>
<evidence type="ECO:0000256" key="6">
    <source>
        <dbReference type="ARBA" id="ARBA00023125"/>
    </source>
</evidence>
<evidence type="ECO:0000256" key="1">
    <source>
        <dbReference type="ARBA" id="ARBA00004496"/>
    </source>
</evidence>
<evidence type="ECO:0000313" key="13">
    <source>
        <dbReference type="Proteomes" id="UP000561045"/>
    </source>
</evidence>
<dbReference type="EMBL" id="JACIET010000002">
    <property type="protein sequence ID" value="MBB4014247.1"/>
    <property type="molecule type" value="Genomic_DNA"/>
</dbReference>
<dbReference type="SMART" id="SM00448">
    <property type="entry name" value="REC"/>
    <property type="match status" value="1"/>
</dbReference>
<dbReference type="Pfam" id="PF00486">
    <property type="entry name" value="Trans_reg_C"/>
    <property type="match status" value="1"/>
</dbReference>
<gene>
    <name evidence="12" type="ORF">GGR36_003593</name>
</gene>
<dbReference type="GO" id="GO:0005829">
    <property type="term" value="C:cytosol"/>
    <property type="evidence" value="ECO:0007669"/>
    <property type="project" value="TreeGrafter"/>
</dbReference>
<evidence type="ECO:0000256" key="8">
    <source>
        <dbReference type="PROSITE-ProRule" id="PRU00169"/>
    </source>
</evidence>
<dbReference type="PROSITE" id="PS50110">
    <property type="entry name" value="RESPONSE_REGULATORY"/>
    <property type="match status" value="1"/>
</dbReference>
<dbReference type="GO" id="GO:0006355">
    <property type="term" value="P:regulation of DNA-templated transcription"/>
    <property type="evidence" value="ECO:0007669"/>
    <property type="project" value="InterPro"/>
</dbReference>
<dbReference type="SMART" id="SM00862">
    <property type="entry name" value="Trans_reg_C"/>
    <property type="match status" value="1"/>
</dbReference>
<feature type="domain" description="OmpR/PhoB-type" evidence="11">
    <location>
        <begin position="126"/>
        <end position="220"/>
    </location>
</feature>
<evidence type="ECO:0000256" key="3">
    <source>
        <dbReference type="ARBA" id="ARBA00022553"/>
    </source>
</evidence>
<evidence type="ECO:0000256" key="4">
    <source>
        <dbReference type="ARBA" id="ARBA00023012"/>
    </source>
</evidence>
<keyword evidence="4" id="KW-0902">Two-component regulatory system</keyword>
<dbReference type="InterPro" id="IPR001789">
    <property type="entry name" value="Sig_transdc_resp-reg_receiver"/>
</dbReference>
<evidence type="ECO:0000259" key="11">
    <source>
        <dbReference type="PROSITE" id="PS51755"/>
    </source>
</evidence>
<keyword evidence="2" id="KW-0963">Cytoplasm</keyword>
<evidence type="ECO:0000256" key="7">
    <source>
        <dbReference type="ARBA" id="ARBA00023163"/>
    </source>
</evidence>
<keyword evidence="5" id="KW-0805">Transcription regulation</keyword>
<keyword evidence="6 9" id="KW-0238">DNA-binding</keyword>
<dbReference type="InterPro" id="IPR036388">
    <property type="entry name" value="WH-like_DNA-bd_sf"/>
</dbReference>
<dbReference type="CDD" id="cd00383">
    <property type="entry name" value="trans_reg_C"/>
    <property type="match status" value="1"/>
</dbReference>
<sequence>MRVLLVEDDKPLGQAVCDGLADLDVRCEWVCDGVAAEAALATDAQSLDAVVLDLGLPGRSGLAVLSSARANGLRLPVLILTARDSAEDIVAGLDAGADDYLVKPADLREIAARLRALVRRAAGHAQARLACRDVALEPASRRAWKDGAEVELSGREFDIAELLLRHAGQVVTRERIEQAMYGWDGGAESNALEVHIHHLRRKLGADFIRTLRGIGYMAARNDA</sequence>
<dbReference type="GO" id="GO:0000976">
    <property type="term" value="F:transcription cis-regulatory region binding"/>
    <property type="evidence" value="ECO:0007669"/>
    <property type="project" value="TreeGrafter"/>
</dbReference>
<name>A0A840BV91_9RHOO</name>
<protein>
    <submittedName>
        <fullName evidence="12">DNA-binding response OmpR family regulator</fullName>
    </submittedName>
</protein>
<keyword evidence="3 8" id="KW-0597">Phosphoprotein</keyword>
<keyword evidence="7" id="KW-0804">Transcription</keyword>
<accession>A0A840BV91</accession>
<dbReference type="PROSITE" id="PS51755">
    <property type="entry name" value="OMPR_PHOB"/>
    <property type="match status" value="1"/>
</dbReference>
<dbReference type="RefSeq" id="WP_183636126.1">
    <property type="nucleotide sequence ID" value="NZ_BAABLE010000005.1"/>
</dbReference>
<dbReference type="InterPro" id="IPR039420">
    <property type="entry name" value="WalR-like"/>
</dbReference>
<feature type="modified residue" description="4-aspartylphosphate" evidence="8">
    <location>
        <position position="53"/>
    </location>
</feature>
<evidence type="ECO:0000256" key="9">
    <source>
        <dbReference type="PROSITE-ProRule" id="PRU01091"/>
    </source>
</evidence>
<feature type="DNA-binding region" description="OmpR/PhoB-type" evidence="9">
    <location>
        <begin position="126"/>
        <end position="220"/>
    </location>
</feature>
<dbReference type="GO" id="GO:0032993">
    <property type="term" value="C:protein-DNA complex"/>
    <property type="evidence" value="ECO:0007669"/>
    <property type="project" value="TreeGrafter"/>
</dbReference>
<evidence type="ECO:0000256" key="2">
    <source>
        <dbReference type="ARBA" id="ARBA00022490"/>
    </source>
</evidence>
<dbReference type="Gene3D" id="1.10.10.10">
    <property type="entry name" value="Winged helix-like DNA-binding domain superfamily/Winged helix DNA-binding domain"/>
    <property type="match status" value="1"/>
</dbReference>
<keyword evidence="13" id="KW-1185">Reference proteome</keyword>
<dbReference type="Proteomes" id="UP000561045">
    <property type="component" value="Unassembled WGS sequence"/>
</dbReference>
<comment type="caution">
    <text evidence="12">The sequence shown here is derived from an EMBL/GenBank/DDBJ whole genome shotgun (WGS) entry which is preliminary data.</text>
</comment>
<reference evidence="12 13" key="1">
    <citation type="submission" date="2020-08" db="EMBL/GenBank/DDBJ databases">
        <title>Genomic Encyclopedia of Type Strains, Phase IV (KMG-IV): sequencing the most valuable type-strain genomes for metagenomic binning, comparative biology and taxonomic classification.</title>
        <authorList>
            <person name="Goeker M."/>
        </authorList>
    </citation>
    <scope>NUCLEOTIDE SEQUENCE [LARGE SCALE GENOMIC DNA]</scope>
    <source>
        <strain evidence="12 13">DSM 106739</strain>
    </source>
</reference>
<feature type="domain" description="Response regulatory" evidence="10">
    <location>
        <begin position="2"/>
        <end position="118"/>
    </location>
</feature>
<organism evidence="12 13">
    <name type="scientific">Niveibacterium umoris</name>
    <dbReference type="NCBI Taxonomy" id="1193620"/>
    <lineage>
        <taxon>Bacteria</taxon>
        <taxon>Pseudomonadati</taxon>
        <taxon>Pseudomonadota</taxon>
        <taxon>Betaproteobacteria</taxon>
        <taxon>Rhodocyclales</taxon>
        <taxon>Rhodocyclaceae</taxon>
        <taxon>Niveibacterium</taxon>
    </lineage>
</organism>